<accession>A0A383DY47</accession>
<name>A0A383DY47_9ZZZZ</name>
<reference evidence="1" key="1">
    <citation type="submission" date="2018-05" db="EMBL/GenBank/DDBJ databases">
        <authorList>
            <person name="Lanie J.A."/>
            <person name="Ng W.-L."/>
            <person name="Kazmierczak K.M."/>
            <person name="Andrzejewski T.M."/>
            <person name="Davidsen T.M."/>
            <person name="Wayne K.J."/>
            <person name="Tettelin H."/>
            <person name="Glass J.I."/>
            <person name="Rusch D."/>
            <person name="Podicherti R."/>
            <person name="Tsui H.-C.T."/>
            <person name="Winkler M.E."/>
        </authorList>
    </citation>
    <scope>NUCLEOTIDE SEQUENCE</scope>
</reference>
<proteinExistence type="predicted"/>
<evidence type="ECO:0000313" key="1">
    <source>
        <dbReference type="EMBL" id="SVE49477.1"/>
    </source>
</evidence>
<protein>
    <submittedName>
        <fullName evidence="1">Uncharacterized protein</fullName>
    </submittedName>
</protein>
<dbReference type="EMBL" id="UINC01221227">
    <property type="protein sequence ID" value="SVE49477.1"/>
    <property type="molecule type" value="Genomic_DNA"/>
</dbReference>
<gene>
    <name evidence="1" type="ORF">METZ01_LOCUS502331</name>
</gene>
<feature type="non-terminal residue" evidence="1">
    <location>
        <position position="1"/>
    </location>
</feature>
<organism evidence="1">
    <name type="scientific">marine metagenome</name>
    <dbReference type="NCBI Taxonomy" id="408172"/>
    <lineage>
        <taxon>unclassified sequences</taxon>
        <taxon>metagenomes</taxon>
        <taxon>ecological metagenomes</taxon>
    </lineage>
</organism>
<dbReference type="AlphaFoldDB" id="A0A383DY47"/>
<feature type="non-terminal residue" evidence="1">
    <location>
        <position position="42"/>
    </location>
</feature>
<sequence length="42" mass="4934">VKKRSQNPLGKFIQIILPIRIFAPKVKDDRGEYQGDEKTYQD</sequence>